<evidence type="ECO:0000256" key="5">
    <source>
        <dbReference type="RuleBase" id="RU362057"/>
    </source>
</evidence>
<dbReference type="Pfam" id="PF00201">
    <property type="entry name" value="UDPGT"/>
    <property type="match status" value="1"/>
</dbReference>
<dbReference type="CDD" id="cd03784">
    <property type="entry name" value="GT1_Gtf-like"/>
    <property type="match status" value="1"/>
</dbReference>
<dbReference type="PROSITE" id="PS00375">
    <property type="entry name" value="UDPGT"/>
    <property type="match status" value="1"/>
</dbReference>
<dbReference type="SUPFAM" id="SSF53756">
    <property type="entry name" value="UDP-Glycosyltransferase/glycogen phosphorylase"/>
    <property type="match status" value="1"/>
</dbReference>
<dbReference type="InterPro" id="IPR035595">
    <property type="entry name" value="UDP_glycos_trans_CS"/>
</dbReference>
<keyword evidence="7" id="KW-1185">Reference proteome</keyword>
<evidence type="ECO:0000256" key="2">
    <source>
        <dbReference type="ARBA" id="ARBA00022676"/>
    </source>
</evidence>
<dbReference type="OrthoDB" id="5835829at2759"/>
<dbReference type="Gene3D" id="3.40.50.2000">
    <property type="entry name" value="Glycogen Phosphorylase B"/>
    <property type="match status" value="2"/>
</dbReference>
<dbReference type="FunFam" id="3.40.50.2000:FF:000054">
    <property type="entry name" value="Glycosyltransferase"/>
    <property type="match status" value="1"/>
</dbReference>
<comment type="caution">
    <text evidence="6">The sequence shown here is derived from an EMBL/GenBank/DDBJ whole genome shotgun (WGS) entry which is preliminary data.</text>
</comment>
<dbReference type="PANTHER" id="PTHR48046:SF6">
    <property type="entry name" value="GLYCOSYLTRANSFERASE"/>
    <property type="match status" value="1"/>
</dbReference>
<name>A0A833VMQ4_9POAL</name>
<evidence type="ECO:0000256" key="4">
    <source>
        <dbReference type="RuleBase" id="RU003718"/>
    </source>
</evidence>
<dbReference type="GO" id="GO:0008194">
    <property type="term" value="F:UDP-glycosyltransferase activity"/>
    <property type="evidence" value="ECO:0007669"/>
    <property type="project" value="InterPro"/>
</dbReference>
<dbReference type="PANTHER" id="PTHR48046">
    <property type="entry name" value="UDP-GLYCOSYLTRANSFERASE 72E1"/>
    <property type="match status" value="1"/>
</dbReference>
<dbReference type="EMBL" id="SWLB01000010">
    <property type="protein sequence ID" value="KAF3333225.1"/>
    <property type="molecule type" value="Genomic_DNA"/>
</dbReference>
<gene>
    <name evidence="6" type="ORF">FCM35_KLT00916</name>
</gene>
<keyword evidence="3 4" id="KW-0808">Transferase</keyword>
<reference evidence="6" key="1">
    <citation type="submission" date="2020-01" db="EMBL/GenBank/DDBJ databases">
        <title>Genome sequence of Kobresia littledalei, the first chromosome-level genome in the family Cyperaceae.</title>
        <authorList>
            <person name="Qu G."/>
        </authorList>
    </citation>
    <scope>NUCLEOTIDE SEQUENCE</scope>
    <source>
        <strain evidence="6">C.B.Clarke</strain>
        <tissue evidence="6">Leaf</tissue>
    </source>
</reference>
<proteinExistence type="inferred from homology"/>
<accession>A0A833VMQ4</accession>
<organism evidence="6 7">
    <name type="scientific">Carex littledalei</name>
    <dbReference type="NCBI Taxonomy" id="544730"/>
    <lineage>
        <taxon>Eukaryota</taxon>
        <taxon>Viridiplantae</taxon>
        <taxon>Streptophyta</taxon>
        <taxon>Embryophyta</taxon>
        <taxon>Tracheophyta</taxon>
        <taxon>Spermatophyta</taxon>
        <taxon>Magnoliopsida</taxon>
        <taxon>Liliopsida</taxon>
        <taxon>Poales</taxon>
        <taxon>Cyperaceae</taxon>
        <taxon>Cyperoideae</taxon>
        <taxon>Cariceae</taxon>
        <taxon>Carex</taxon>
        <taxon>Carex subgen. Euthyceras</taxon>
    </lineage>
</organism>
<evidence type="ECO:0000313" key="6">
    <source>
        <dbReference type="EMBL" id="KAF3333225.1"/>
    </source>
</evidence>
<dbReference type="Proteomes" id="UP000623129">
    <property type="component" value="Unassembled WGS sequence"/>
</dbReference>
<evidence type="ECO:0000313" key="7">
    <source>
        <dbReference type="Proteomes" id="UP000623129"/>
    </source>
</evidence>
<evidence type="ECO:0000256" key="3">
    <source>
        <dbReference type="ARBA" id="ARBA00022679"/>
    </source>
</evidence>
<sequence length="487" mass="53845">MQVSRCNQFQQLTENMVEWEPYESTYTRLSKPCFLLPAWAISHPLPSSPKRLISLHGFSATFITLSSSQSPTQTAFLSSLPPSISSLSLPPVLLSDAPSDARIETLLSLEASRSVPGVTSILHDLKKKTHLVAFIADLFCCDLFEAARSIGLPCYVFFPSNCLFISLMLHLPTLDATTTCEYRDLPGPLELPGCMPIPGPDLLHPLQDRSNDCYKWMVHHGRRYHEADAILVNSFEAIEPDTVKVLREHRPPVYAIGPMIRDKSTDGFDTSSCLDWLDKQPAGSVLYISFGSGGALTTEQMRELALGLEMSKQRFLWMVKSPLGEEVVGANYLQEGIKNDPFAFLPPGFVERTKEVGMLVPAWAPQIRILSHQSTGGFMTHCGWNSTVESVINGVPMITWPLYAEQHQNAIMLVNGIGAALRPKARHDGLVEREEIARVARELMEGEEGSRVRVKVKELQEAAINAAAEGGASYEALVEVANKWKGL</sequence>
<dbReference type="InterPro" id="IPR002213">
    <property type="entry name" value="UDP_glucos_trans"/>
</dbReference>
<evidence type="ECO:0000256" key="1">
    <source>
        <dbReference type="ARBA" id="ARBA00009995"/>
    </source>
</evidence>
<comment type="similarity">
    <text evidence="1 4">Belongs to the UDP-glycosyltransferase family.</text>
</comment>
<protein>
    <recommendedName>
        <fullName evidence="5">Glycosyltransferase</fullName>
        <ecNumber evidence="5">2.4.1.-</ecNumber>
    </recommendedName>
</protein>
<dbReference type="FunFam" id="3.40.50.2000:FF:000051">
    <property type="entry name" value="Glycosyltransferase"/>
    <property type="match status" value="1"/>
</dbReference>
<dbReference type="AlphaFoldDB" id="A0A833VMQ4"/>
<keyword evidence="2 4" id="KW-0328">Glycosyltransferase</keyword>
<dbReference type="EC" id="2.4.1.-" evidence="5"/>